<dbReference type="EMBL" id="HBFC01019160">
    <property type="protein sequence ID" value="CAD8708736.1"/>
    <property type="molecule type" value="Transcribed_RNA"/>
</dbReference>
<evidence type="ECO:0000256" key="2">
    <source>
        <dbReference type="PIRNR" id="PIRNR001213"/>
    </source>
</evidence>
<sequence>MIPARVSHNPSIGPGVVPMGVDPAYDAQYKTNQAPVAHHGAHGVGRPFSVAPGHMTHTQTPYVTGTTVLGCKYKDGVMIACDTLGSYGSTKRYKSLERMRKVNSTTMIGFTGELSDFTYIMTLLDELNTNDFCEDDGKELAPWEIHAYLCRVMYNRRNKFDPLWNSLVIAGVKNGRSFLGTVGMIGQHYEDSHLAAGFGNHMARPLFREKHTDDMSEAEARELVESCLRACVMRDKSMINKFQIAKVTHDAEPIVSEPFSVATSWGYEKYKNPSEFAPGCW</sequence>
<dbReference type="GO" id="GO:0051603">
    <property type="term" value="P:proteolysis involved in protein catabolic process"/>
    <property type="evidence" value="ECO:0007669"/>
    <property type="project" value="InterPro"/>
</dbReference>
<dbReference type="PIRSF" id="PIRSF001213">
    <property type="entry name" value="Psome_endopept_beta"/>
    <property type="match status" value="1"/>
</dbReference>
<dbReference type="AlphaFoldDB" id="A0A7S0SKV7"/>
<dbReference type="PANTHER" id="PTHR32194:SF6">
    <property type="entry name" value="PROTEASOME SUBUNIT BETA"/>
    <property type="match status" value="1"/>
</dbReference>
<dbReference type="Pfam" id="PF00227">
    <property type="entry name" value="Proteasome"/>
    <property type="match status" value="1"/>
</dbReference>
<comment type="subcellular location">
    <subcellularLocation>
        <location evidence="2">Cytoplasm</location>
    </subcellularLocation>
    <subcellularLocation>
        <location evidence="2">Nucleus</location>
    </subcellularLocation>
</comment>
<dbReference type="InterPro" id="IPR023333">
    <property type="entry name" value="Proteasome_suB-type"/>
</dbReference>
<dbReference type="SUPFAM" id="SSF56235">
    <property type="entry name" value="N-terminal nucleophile aminohydrolases (Ntn hydrolases)"/>
    <property type="match status" value="1"/>
</dbReference>
<gene>
    <name evidence="3" type="ORF">MANT1106_LOCUS11419</name>
</gene>
<comment type="function">
    <text evidence="2">Non-catalytic component of the proteasome.</text>
</comment>
<dbReference type="GO" id="GO:0005634">
    <property type="term" value="C:nucleus"/>
    <property type="evidence" value="ECO:0007669"/>
    <property type="project" value="UniProtKB-SubCell"/>
</dbReference>
<keyword evidence="1 2" id="KW-0539">Nucleus</keyword>
<organism evidence="3">
    <name type="scientific">Mantoniella antarctica</name>
    <dbReference type="NCBI Taxonomy" id="81844"/>
    <lineage>
        <taxon>Eukaryota</taxon>
        <taxon>Viridiplantae</taxon>
        <taxon>Chlorophyta</taxon>
        <taxon>Mamiellophyceae</taxon>
        <taxon>Mamiellales</taxon>
        <taxon>Mamiellaceae</taxon>
        <taxon>Mantoniella</taxon>
    </lineage>
</organism>
<evidence type="ECO:0000256" key="1">
    <source>
        <dbReference type="ARBA" id="ARBA00023242"/>
    </source>
</evidence>
<proteinExistence type="inferred from homology"/>
<dbReference type="GO" id="GO:0019774">
    <property type="term" value="C:proteasome core complex, beta-subunit complex"/>
    <property type="evidence" value="ECO:0007669"/>
    <property type="project" value="UniProtKB-UniRule"/>
</dbReference>
<protein>
    <recommendedName>
        <fullName evidence="2">Proteasome subunit beta</fullName>
    </recommendedName>
</protein>
<evidence type="ECO:0000313" key="3">
    <source>
        <dbReference type="EMBL" id="CAD8708736.1"/>
    </source>
</evidence>
<dbReference type="InterPro" id="IPR029055">
    <property type="entry name" value="Ntn_hydrolases_N"/>
</dbReference>
<keyword evidence="2" id="KW-0647">Proteasome</keyword>
<dbReference type="PANTHER" id="PTHR32194">
    <property type="entry name" value="METALLOPROTEASE TLDD"/>
    <property type="match status" value="1"/>
</dbReference>
<accession>A0A7S0SKV7</accession>
<dbReference type="Gene3D" id="3.60.20.10">
    <property type="entry name" value="Glutamine Phosphoribosylpyrophosphate, subunit 1, domain 1"/>
    <property type="match status" value="1"/>
</dbReference>
<keyword evidence="2" id="KW-0963">Cytoplasm</keyword>
<dbReference type="PROSITE" id="PS51476">
    <property type="entry name" value="PROTEASOME_BETA_2"/>
    <property type="match status" value="1"/>
</dbReference>
<dbReference type="InterPro" id="IPR001353">
    <property type="entry name" value="Proteasome_sua/b"/>
</dbReference>
<dbReference type="GO" id="GO:0005737">
    <property type="term" value="C:cytoplasm"/>
    <property type="evidence" value="ECO:0007669"/>
    <property type="project" value="UniProtKB-SubCell"/>
</dbReference>
<dbReference type="CDD" id="cd03760">
    <property type="entry name" value="proteasome_beta_type_4"/>
    <property type="match status" value="1"/>
</dbReference>
<name>A0A7S0SKV7_9CHLO</name>
<reference evidence="3" key="1">
    <citation type="submission" date="2021-01" db="EMBL/GenBank/DDBJ databases">
        <authorList>
            <person name="Corre E."/>
            <person name="Pelletier E."/>
            <person name="Niang G."/>
            <person name="Scheremetjew M."/>
            <person name="Finn R."/>
            <person name="Kale V."/>
            <person name="Holt S."/>
            <person name="Cochrane G."/>
            <person name="Meng A."/>
            <person name="Brown T."/>
            <person name="Cohen L."/>
        </authorList>
    </citation>
    <scope>NUCLEOTIDE SEQUENCE</scope>
    <source>
        <strain evidence="3">SL-175</strain>
    </source>
</reference>
<dbReference type="InterPro" id="IPR016295">
    <property type="entry name" value="Proteasome_beta4"/>
</dbReference>
<comment type="similarity">
    <text evidence="2">Belongs to the peptidase T1B family.</text>
</comment>